<dbReference type="Proteomes" id="UP001610563">
    <property type="component" value="Unassembled WGS sequence"/>
</dbReference>
<keyword evidence="3" id="KW-1185">Reference proteome</keyword>
<evidence type="ECO:0000313" key="2">
    <source>
        <dbReference type="EMBL" id="KAL2795053.1"/>
    </source>
</evidence>
<gene>
    <name evidence="2" type="ORF">BJX66DRAFT_302532</name>
</gene>
<accession>A0ABR4G7Q3</accession>
<reference evidence="2 3" key="1">
    <citation type="submission" date="2024-07" db="EMBL/GenBank/DDBJ databases">
        <title>Section-level genome sequencing and comparative genomics of Aspergillus sections Usti and Cavernicolus.</title>
        <authorList>
            <consortium name="Lawrence Berkeley National Laboratory"/>
            <person name="Nybo J.L."/>
            <person name="Vesth T.C."/>
            <person name="Theobald S."/>
            <person name="Frisvad J.C."/>
            <person name="Larsen T.O."/>
            <person name="Kjaerboelling I."/>
            <person name="Rothschild-Mancinelli K."/>
            <person name="Lyhne E.K."/>
            <person name="Kogle M.E."/>
            <person name="Barry K."/>
            <person name="Clum A."/>
            <person name="Na H."/>
            <person name="Ledsgaard L."/>
            <person name="Lin J."/>
            <person name="Lipzen A."/>
            <person name="Kuo A."/>
            <person name="Riley R."/>
            <person name="Mondo S."/>
            <person name="Labutti K."/>
            <person name="Haridas S."/>
            <person name="Pangalinan J."/>
            <person name="Salamov A.A."/>
            <person name="Simmons B.A."/>
            <person name="Magnuson J.K."/>
            <person name="Chen J."/>
            <person name="Drula E."/>
            <person name="Henrissat B."/>
            <person name="Wiebenga A."/>
            <person name="Lubbers R.J."/>
            <person name="Gomes A.C."/>
            <person name="Makela M.R."/>
            <person name="Stajich J."/>
            <person name="Grigoriev I.V."/>
            <person name="Mortensen U.H."/>
            <person name="De Vries R.P."/>
            <person name="Baker S.E."/>
            <person name="Andersen M.R."/>
        </authorList>
    </citation>
    <scope>NUCLEOTIDE SEQUENCE [LARGE SCALE GENOMIC DNA]</scope>
    <source>
        <strain evidence="2 3">CBS 209.92</strain>
    </source>
</reference>
<protein>
    <submittedName>
        <fullName evidence="2">Uncharacterized protein</fullName>
    </submittedName>
</protein>
<dbReference type="EMBL" id="JBFTWV010000038">
    <property type="protein sequence ID" value="KAL2795053.1"/>
    <property type="molecule type" value="Genomic_DNA"/>
</dbReference>
<sequence length="60" mass="6744">MQAESPRRSAAKPISPLDQNQQPDRRRAACLGLAPLLPKSSTLRPLASSHQHREDLRIYI</sequence>
<feature type="region of interest" description="Disordered" evidence="1">
    <location>
        <begin position="1"/>
        <end position="26"/>
    </location>
</feature>
<comment type="caution">
    <text evidence="2">The sequence shown here is derived from an EMBL/GenBank/DDBJ whole genome shotgun (WGS) entry which is preliminary data.</text>
</comment>
<organism evidence="2 3">
    <name type="scientific">Aspergillus keveii</name>
    <dbReference type="NCBI Taxonomy" id="714993"/>
    <lineage>
        <taxon>Eukaryota</taxon>
        <taxon>Fungi</taxon>
        <taxon>Dikarya</taxon>
        <taxon>Ascomycota</taxon>
        <taxon>Pezizomycotina</taxon>
        <taxon>Eurotiomycetes</taxon>
        <taxon>Eurotiomycetidae</taxon>
        <taxon>Eurotiales</taxon>
        <taxon>Aspergillaceae</taxon>
        <taxon>Aspergillus</taxon>
        <taxon>Aspergillus subgen. Nidulantes</taxon>
    </lineage>
</organism>
<evidence type="ECO:0000313" key="3">
    <source>
        <dbReference type="Proteomes" id="UP001610563"/>
    </source>
</evidence>
<evidence type="ECO:0000256" key="1">
    <source>
        <dbReference type="SAM" id="MobiDB-lite"/>
    </source>
</evidence>
<name>A0ABR4G7Q3_9EURO</name>
<proteinExistence type="predicted"/>